<name>A0AB39R795_9ACTN</name>
<evidence type="ECO:0000313" key="1">
    <source>
        <dbReference type="EMBL" id="XDQ50897.1"/>
    </source>
</evidence>
<proteinExistence type="predicted"/>
<sequence length="82" mass="9201">MTARMLSDIESIQPFPAAHPPKSDAACSAHGWKACQRPLVAEAVLREPSGTLVRYRRVCRHWLRTQEKAAQHIDEQGIVLPD</sequence>
<gene>
    <name evidence="1" type="ORF">AB5J53_03850</name>
</gene>
<dbReference type="EMBL" id="CP163443">
    <property type="protein sequence ID" value="XDQ50897.1"/>
    <property type="molecule type" value="Genomic_DNA"/>
</dbReference>
<protein>
    <submittedName>
        <fullName evidence="1">Uncharacterized protein</fullName>
    </submittedName>
</protein>
<accession>A0AB39R795</accession>
<reference evidence="1" key="1">
    <citation type="submission" date="2024-07" db="EMBL/GenBank/DDBJ databases">
        <authorList>
            <person name="Yu S.T."/>
        </authorList>
    </citation>
    <scope>NUCLEOTIDE SEQUENCE</scope>
    <source>
        <strain evidence="1">R41</strain>
    </source>
</reference>
<dbReference type="AlphaFoldDB" id="A0AB39R795"/>
<dbReference type="RefSeq" id="WP_369244246.1">
    <property type="nucleotide sequence ID" value="NZ_CP163443.1"/>
</dbReference>
<organism evidence="1">
    <name type="scientific">Streptomyces sp. R41</name>
    <dbReference type="NCBI Taxonomy" id="3238632"/>
    <lineage>
        <taxon>Bacteria</taxon>
        <taxon>Bacillati</taxon>
        <taxon>Actinomycetota</taxon>
        <taxon>Actinomycetes</taxon>
        <taxon>Kitasatosporales</taxon>
        <taxon>Streptomycetaceae</taxon>
        <taxon>Streptomyces</taxon>
    </lineage>
</organism>